<name>A0A250IDK1_9BACT</name>
<sequence length="218" mass="23474">MSPFRYVLFLCCGVLTACGGPTEPEPIEPPTEQQGDPCAPNGHIHREPTGDWCHCDRGYLASASGLACEQDPDYVPREGFDFGDNGEHACWHVTHGPYATVTASEDRPPRVDAFHTHYTVTLRPEGGQYVGTFQFKAYATGDFIAYLSDASVPLTVHEVGKGVVSPADTAPIPPAIRDGVCTGGLVHMVGYELTDKVPYTVTLGPTSMSQLALVIEHQ</sequence>
<evidence type="ECO:0008006" key="4">
    <source>
        <dbReference type="Google" id="ProtNLM"/>
    </source>
</evidence>
<feature type="region of interest" description="Disordered" evidence="1">
    <location>
        <begin position="23"/>
        <end position="42"/>
    </location>
</feature>
<protein>
    <recommendedName>
        <fullName evidence="4">Lipoprotein</fullName>
    </recommendedName>
</protein>
<dbReference type="Proteomes" id="UP000217289">
    <property type="component" value="Chromosome"/>
</dbReference>
<proteinExistence type="predicted"/>
<organism evidence="2 3">
    <name type="scientific">Melittangium boletus DSM 14713</name>
    <dbReference type="NCBI Taxonomy" id="1294270"/>
    <lineage>
        <taxon>Bacteria</taxon>
        <taxon>Pseudomonadati</taxon>
        <taxon>Myxococcota</taxon>
        <taxon>Myxococcia</taxon>
        <taxon>Myxococcales</taxon>
        <taxon>Cystobacterineae</taxon>
        <taxon>Archangiaceae</taxon>
        <taxon>Melittangium</taxon>
    </lineage>
</organism>
<dbReference type="EMBL" id="CP022163">
    <property type="protein sequence ID" value="ATB29280.1"/>
    <property type="molecule type" value="Genomic_DNA"/>
</dbReference>
<evidence type="ECO:0000256" key="1">
    <source>
        <dbReference type="SAM" id="MobiDB-lite"/>
    </source>
</evidence>
<accession>A0A250IDK1</accession>
<dbReference type="AlphaFoldDB" id="A0A250IDK1"/>
<evidence type="ECO:0000313" key="3">
    <source>
        <dbReference type="Proteomes" id="UP000217289"/>
    </source>
</evidence>
<gene>
    <name evidence="2" type="ORF">MEBOL_002729</name>
</gene>
<keyword evidence="3" id="KW-1185">Reference proteome</keyword>
<reference evidence="2 3" key="1">
    <citation type="submission" date="2017-06" db="EMBL/GenBank/DDBJ databases">
        <authorList>
            <person name="Kim H.J."/>
            <person name="Triplett B.A."/>
        </authorList>
    </citation>
    <scope>NUCLEOTIDE SEQUENCE [LARGE SCALE GENOMIC DNA]</scope>
    <source>
        <strain evidence="2 3">DSM 14713</strain>
    </source>
</reference>
<dbReference type="PROSITE" id="PS51257">
    <property type="entry name" value="PROKAR_LIPOPROTEIN"/>
    <property type="match status" value="1"/>
</dbReference>
<dbReference type="OrthoDB" id="5501718at2"/>
<evidence type="ECO:0000313" key="2">
    <source>
        <dbReference type="EMBL" id="ATB29280.1"/>
    </source>
</evidence>
<dbReference type="RefSeq" id="WP_095977863.1">
    <property type="nucleotide sequence ID" value="NZ_CP022163.1"/>
</dbReference>
<dbReference type="KEGG" id="mbd:MEBOL_002729"/>